<dbReference type="Gene3D" id="1.10.10.1330">
    <property type="entry name" value="RNA polymerase sigma-54 factor, core-binding domain"/>
    <property type="match status" value="1"/>
</dbReference>
<evidence type="ECO:0000256" key="3">
    <source>
        <dbReference type="ARBA" id="ARBA00022679"/>
    </source>
</evidence>
<dbReference type="NCBIfam" id="TIGR02395">
    <property type="entry name" value="rpoN_sigma"/>
    <property type="match status" value="1"/>
</dbReference>
<dbReference type="Proteomes" id="UP000075737">
    <property type="component" value="Unassembled WGS sequence"/>
</dbReference>
<dbReference type="PANTHER" id="PTHR32248">
    <property type="entry name" value="RNA POLYMERASE SIGMA-54 FACTOR"/>
    <property type="match status" value="1"/>
</dbReference>
<dbReference type="OrthoDB" id="9814402at2"/>
<keyword evidence="4" id="KW-0548">Nucleotidyltransferase</keyword>
<dbReference type="PRINTS" id="PR00045">
    <property type="entry name" value="SIGMA54FCT"/>
</dbReference>
<sequence>MQVNFSLNLTQTQKLLMTPELKQAITILQLSSLELTEYIENELVENPILEIEDEEYEDQEEIGAPGEEDYNIEWQEYLEQCADADFVRMPKEEKEEKSFENFVSLAPTLQEYLLNQLFLMNIDKRSFKIGEFLIGNIDNRGYLTLSIREAAEILKVRESEVERVLKIVQSFDPPGVGARDLKECLIIQLEQKGILDDLLRRIIEEHLEDLAEAKYSRIAERLNISLSKVQELKDIILTLDPKPGRNFASGNETQYIIPDASVRKINDEYIILMNDTVTPKLSINPYYRSLLNSEDKDPGALKFLAKRFESALWLIKSIEQRRMTLYKVIKAIIDVQKEFLDNGIAYLKRLTLKQIADKVGVHESTVSRAINGKYIQTPRGIFELKFFFSNGLEGFDGSAISAETIKKMIKEMINAENPYNPISDQKIADELKEKGINISRRTVAKYREEIGIPCSAKRKRLA</sequence>
<dbReference type="Gene3D" id="1.10.10.60">
    <property type="entry name" value="Homeodomain-like"/>
    <property type="match status" value="1"/>
</dbReference>
<keyword evidence="7" id="KW-0238">DNA-binding</keyword>
<accession>A0A162N111</accession>
<keyword evidence="2" id="KW-0240">DNA-directed RNA polymerase</keyword>
<evidence type="ECO:0000256" key="2">
    <source>
        <dbReference type="ARBA" id="ARBA00022478"/>
    </source>
</evidence>
<dbReference type="GO" id="GO:0006352">
    <property type="term" value="P:DNA-templated transcription initiation"/>
    <property type="evidence" value="ECO:0007669"/>
    <property type="project" value="InterPro"/>
</dbReference>
<evidence type="ECO:0000256" key="6">
    <source>
        <dbReference type="ARBA" id="ARBA00023082"/>
    </source>
</evidence>
<dbReference type="AlphaFoldDB" id="A0A162N111"/>
<evidence type="ECO:0000313" key="12">
    <source>
        <dbReference type="Proteomes" id="UP000075737"/>
    </source>
</evidence>
<feature type="domain" description="RNA polymerase sigma factor 54 core-binding" evidence="10">
    <location>
        <begin position="99"/>
        <end position="287"/>
    </location>
</feature>
<dbReference type="STRING" id="520767.ATZ99_01630"/>
<keyword evidence="3" id="KW-0808">Transferase</keyword>
<evidence type="ECO:0000259" key="10">
    <source>
        <dbReference type="Pfam" id="PF04963"/>
    </source>
</evidence>
<evidence type="ECO:0000256" key="1">
    <source>
        <dbReference type="ARBA" id="ARBA00008798"/>
    </source>
</evidence>
<dbReference type="GO" id="GO:0003677">
    <property type="term" value="F:DNA binding"/>
    <property type="evidence" value="ECO:0007669"/>
    <property type="project" value="UniProtKB-KW"/>
</dbReference>
<dbReference type="Pfam" id="PF04963">
    <property type="entry name" value="Sigma54_CBD"/>
    <property type="match status" value="1"/>
</dbReference>
<keyword evidence="5" id="KW-0805">Transcription regulation</keyword>
<keyword evidence="12" id="KW-1185">Reference proteome</keyword>
<comment type="similarity">
    <text evidence="1">Belongs to the sigma-54 factor family.</text>
</comment>
<dbReference type="PIRSF" id="PIRSF000774">
    <property type="entry name" value="RpoN"/>
    <property type="match status" value="1"/>
</dbReference>
<evidence type="ECO:0000259" key="9">
    <source>
        <dbReference type="Pfam" id="PF04552"/>
    </source>
</evidence>
<gene>
    <name evidence="11" type="primary">rpoN</name>
    <name evidence="11" type="ORF">ATZ99_01630</name>
</gene>
<evidence type="ECO:0000256" key="5">
    <source>
        <dbReference type="ARBA" id="ARBA00023015"/>
    </source>
</evidence>
<dbReference type="GO" id="GO:0016779">
    <property type="term" value="F:nucleotidyltransferase activity"/>
    <property type="evidence" value="ECO:0007669"/>
    <property type="project" value="UniProtKB-KW"/>
</dbReference>
<name>A0A162N111_9FIRM</name>
<dbReference type="GO" id="GO:0016987">
    <property type="term" value="F:sigma factor activity"/>
    <property type="evidence" value="ECO:0007669"/>
    <property type="project" value="UniProtKB-KW"/>
</dbReference>
<dbReference type="PANTHER" id="PTHR32248:SF4">
    <property type="entry name" value="RNA POLYMERASE SIGMA-54 FACTOR"/>
    <property type="match status" value="1"/>
</dbReference>
<proteinExistence type="inferred from homology"/>
<dbReference type="InterPro" id="IPR000394">
    <property type="entry name" value="RNA_pol_sigma_54"/>
</dbReference>
<dbReference type="GO" id="GO:0000428">
    <property type="term" value="C:DNA-directed RNA polymerase complex"/>
    <property type="evidence" value="ECO:0007669"/>
    <property type="project" value="UniProtKB-KW"/>
</dbReference>
<dbReference type="RefSeq" id="WP_068747356.1">
    <property type="nucleotide sequence ID" value="NZ_LOHZ01000015.1"/>
</dbReference>
<evidence type="ECO:0000256" key="7">
    <source>
        <dbReference type="ARBA" id="ARBA00023125"/>
    </source>
</evidence>
<keyword evidence="6" id="KW-0731">Sigma factor</keyword>
<dbReference type="EMBL" id="LOHZ01000015">
    <property type="protein sequence ID" value="KYO68654.1"/>
    <property type="molecule type" value="Genomic_DNA"/>
</dbReference>
<dbReference type="InterPro" id="IPR007634">
    <property type="entry name" value="RNA_pol_sigma_54_DNA-bd"/>
</dbReference>
<evidence type="ECO:0000256" key="4">
    <source>
        <dbReference type="ARBA" id="ARBA00022695"/>
    </source>
</evidence>
<dbReference type="InterPro" id="IPR038709">
    <property type="entry name" value="RpoN_core-bd_sf"/>
</dbReference>
<evidence type="ECO:0000313" key="11">
    <source>
        <dbReference type="EMBL" id="KYO68654.1"/>
    </source>
</evidence>
<protein>
    <submittedName>
        <fullName evidence="11">RNA polymerase sigma-54 factor</fullName>
    </submittedName>
</protein>
<reference evidence="11 12" key="1">
    <citation type="submission" date="2015-12" db="EMBL/GenBank/DDBJ databases">
        <title>Draft genome of Thermovenabulum gondwanense isolated from a red thermophilic microbial mat colonisisng an outflow channel of a bore well.</title>
        <authorList>
            <person name="Patel B.K."/>
        </authorList>
    </citation>
    <scope>NUCLEOTIDE SEQUENCE [LARGE SCALE GENOMIC DNA]</scope>
    <source>
        <strain evidence="11 12">R270</strain>
    </source>
</reference>
<comment type="caution">
    <text evidence="11">The sequence shown here is derived from an EMBL/GenBank/DDBJ whole genome shotgun (WGS) entry which is preliminary data.</text>
</comment>
<organism evidence="11 12">
    <name type="scientific">Thermovenabulum gondwanense</name>
    <dbReference type="NCBI Taxonomy" id="520767"/>
    <lineage>
        <taxon>Bacteria</taxon>
        <taxon>Bacillati</taxon>
        <taxon>Bacillota</taxon>
        <taxon>Clostridia</taxon>
        <taxon>Thermosediminibacterales</taxon>
        <taxon>Thermosediminibacteraceae</taxon>
        <taxon>Thermovenabulum</taxon>
    </lineage>
</organism>
<dbReference type="PROSITE" id="PS00718">
    <property type="entry name" value="SIGMA54_2"/>
    <property type="match status" value="1"/>
</dbReference>
<dbReference type="PATRIC" id="fig|520767.4.peg.170"/>
<dbReference type="Pfam" id="PF00309">
    <property type="entry name" value="Sigma54_AID"/>
    <property type="match status" value="1"/>
</dbReference>
<keyword evidence="8" id="KW-0804">Transcription</keyword>
<dbReference type="GO" id="GO:0001216">
    <property type="term" value="F:DNA-binding transcription activator activity"/>
    <property type="evidence" value="ECO:0007669"/>
    <property type="project" value="InterPro"/>
</dbReference>
<dbReference type="Pfam" id="PF04552">
    <property type="entry name" value="Sigma54_DBD"/>
    <property type="match status" value="1"/>
</dbReference>
<dbReference type="PROSITE" id="PS50044">
    <property type="entry name" value="SIGMA54_3"/>
    <property type="match status" value="1"/>
</dbReference>
<dbReference type="InterPro" id="IPR007046">
    <property type="entry name" value="RNA_pol_sigma_54_core-bd"/>
</dbReference>
<evidence type="ECO:0000256" key="8">
    <source>
        <dbReference type="ARBA" id="ARBA00023163"/>
    </source>
</evidence>
<feature type="domain" description="RNA polymerase sigma factor 54 DNA-binding" evidence="9">
    <location>
        <begin position="303"/>
        <end position="460"/>
    </location>
</feature>